<reference evidence="1 2" key="1">
    <citation type="submission" date="2019-02" db="EMBL/GenBank/DDBJ databases">
        <title>Deep-cultivation of Planctomycetes and their phenomic and genomic characterization uncovers novel biology.</title>
        <authorList>
            <person name="Wiegand S."/>
            <person name="Jogler M."/>
            <person name="Boedeker C."/>
            <person name="Pinto D."/>
            <person name="Vollmers J."/>
            <person name="Rivas-Marin E."/>
            <person name="Kohn T."/>
            <person name="Peeters S.H."/>
            <person name="Heuer A."/>
            <person name="Rast P."/>
            <person name="Oberbeckmann S."/>
            <person name="Bunk B."/>
            <person name="Jeske O."/>
            <person name="Meyerdierks A."/>
            <person name="Storesund J.E."/>
            <person name="Kallscheuer N."/>
            <person name="Luecker S."/>
            <person name="Lage O.M."/>
            <person name="Pohl T."/>
            <person name="Merkel B.J."/>
            <person name="Hornburger P."/>
            <person name="Mueller R.-W."/>
            <person name="Bruemmer F."/>
            <person name="Labrenz M."/>
            <person name="Spormann A.M."/>
            <person name="Op Den Camp H."/>
            <person name="Overmann J."/>
            <person name="Amann R."/>
            <person name="Jetten M.S.M."/>
            <person name="Mascher T."/>
            <person name="Medema M.H."/>
            <person name="Devos D.P."/>
            <person name="Kaster A.-K."/>
            <person name="Ovreas L."/>
            <person name="Rohde M."/>
            <person name="Galperin M.Y."/>
            <person name="Jogler C."/>
        </authorList>
    </citation>
    <scope>NUCLEOTIDE SEQUENCE [LARGE SCALE GENOMIC DNA]</scope>
    <source>
        <strain evidence="1 2">CA54</strain>
    </source>
</reference>
<evidence type="ECO:0000313" key="1">
    <source>
        <dbReference type="EMBL" id="TWU12435.1"/>
    </source>
</evidence>
<dbReference type="Proteomes" id="UP000320735">
    <property type="component" value="Unassembled WGS sequence"/>
</dbReference>
<protein>
    <submittedName>
        <fullName evidence="1">Uncharacterized protein</fullName>
    </submittedName>
</protein>
<dbReference type="AlphaFoldDB" id="A0A5C6BKC5"/>
<dbReference type="EMBL" id="SJPP01000001">
    <property type="protein sequence ID" value="TWU12435.1"/>
    <property type="molecule type" value="Genomic_DNA"/>
</dbReference>
<name>A0A5C6BKC5_9PLAN</name>
<gene>
    <name evidence="1" type="ORF">CA54_12590</name>
</gene>
<accession>A0A5C6BKC5</accession>
<proteinExistence type="predicted"/>
<organism evidence="1 2">
    <name type="scientific">Symmachiella macrocystis</name>
    <dbReference type="NCBI Taxonomy" id="2527985"/>
    <lineage>
        <taxon>Bacteria</taxon>
        <taxon>Pseudomonadati</taxon>
        <taxon>Planctomycetota</taxon>
        <taxon>Planctomycetia</taxon>
        <taxon>Planctomycetales</taxon>
        <taxon>Planctomycetaceae</taxon>
        <taxon>Symmachiella</taxon>
    </lineage>
</organism>
<keyword evidence="2" id="KW-1185">Reference proteome</keyword>
<comment type="caution">
    <text evidence="1">The sequence shown here is derived from an EMBL/GenBank/DDBJ whole genome shotgun (WGS) entry which is preliminary data.</text>
</comment>
<dbReference type="Gene3D" id="1.10.10.2910">
    <property type="match status" value="1"/>
</dbReference>
<evidence type="ECO:0000313" key="2">
    <source>
        <dbReference type="Proteomes" id="UP000320735"/>
    </source>
</evidence>
<sequence>MHNRHNRHSRFKIISESRPELLILTGYPTLRWIVYMHTHNLLPESAESMQTETTIAEWNAALEAVAEEMLDEAQIIAPPVDAALIARRLRITVAIDRSLQPRGVHKRLSGRSSIFVRPDDRPERLQWAVAHELGESTAYRVCEKLMLPDEDVAAADRETWANLLAARLMLPRQWFFEDATRLNGDVLELKTIYRTSSHEAIAWRLLDLLRPTVITIFDQGHITSRRANTGFSPPQLESLEKNCWQDVHQVQKSRTHCQRGLQVQCWPVHEPGWRREILRTTTLDEFADMGTDDWD</sequence>